<keyword evidence="2" id="KW-0560">Oxidoreductase</keyword>
<dbReference type="EMBL" id="NKUJ01000107">
    <property type="protein sequence ID" value="RMJ13492.1"/>
    <property type="molecule type" value="Genomic_DNA"/>
</dbReference>
<dbReference type="Gene3D" id="3.40.309.10">
    <property type="entry name" value="Aldehyde Dehydrogenase, Chain A, domain 2"/>
    <property type="match status" value="1"/>
</dbReference>
<evidence type="ECO:0000259" key="6">
    <source>
        <dbReference type="Pfam" id="PF00171"/>
    </source>
</evidence>
<dbReference type="FunFam" id="3.40.309.10:FF:000012">
    <property type="entry name" value="Betaine aldehyde dehydrogenase"/>
    <property type="match status" value="1"/>
</dbReference>
<feature type="compositionally biased region" description="Acidic residues" evidence="5">
    <location>
        <begin position="31"/>
        <end position="45"/>
    </location>
</feature>
<evidence type="ECO:0000313" key="8">
    <source>
        <dbReference type="Proteomes" id="UP000277212"/>
    </source>
</evidence>
<feature type="region of interest" description="Disordered" evidence="5">
    <location>
        <begin position="1"/>
        <end position="53"/>
    </location>
</feature>
<comment type="similarity">
    <text evidence="1">Belongs to the aldehyde dehydrogenase family.</text>
</comment>
<comment type="catalytic activity">
    <reaction evidence="4">
        <text>an aldehyde + NAD(+) + H2O = a carboxylate + NADH + 2 H(+)</text>
        <dbReference type="Rhea" id="RHEA:16185"/>
        <dbReference type="ChEBI" id="CHEBI:15377"/>
        <dbReference type="ChEBI" id="CHEBI:15378"/>
        <dbReference type="ChEBI" id="CHEBI:17478"/>
        <dbReference type="ChEBI" id="CHEBI:29067"/>
        <dbReference type="ChEBI" id="CHEBI:57540"/>
        <dbReference type="ChEBI" id="CHEBI:57945"/>
        <dbReference type="EC" id="1.2.1.3"/>
    </reaction>
</comment>
<dbReference type="InterPro" id="IPR016163">
    <property type="entry name" value="Ald_DH_C"/>
</dbReference>
<feature type="domain" description="Aldehyde dehydrogenase" evidence="6">
    <location>
        <begin position="692"/>
        <end position="1148"/>
    </location>
</feature>
<name>A0A3M2S8F7_9HYPO</name>
<dbReference type="FunFam" id="3.40.605.10:FF:000026">
    <property type="entry name" value="Aldehyde dehydrogenase, putative"/>
    <property type="match status" value="1"/>
</dbReference>
<dbReference type="Gene3D" id="3.40.605.10">
    <property type="entry name" value="Aldehyde Dehydrogenase, Chain A, domain 1"/>
    <property type="match status" value="1"/>
</dbReference>
<sequence>MPPSSAHDIQPSIGSYAKKQTSNSPLQPSPAEDDAELCPISDEDNPTLTSPGVEAMPVTIVADAAGSNTESVSTNQADYAVLDNPADAQESRQANSDILGDPITQWQPPQEERDQLNNEIVDFVDFNDLTRSLRLPEGFLCDISGSADPIRTDPYTLRLDNSLDLNTGRYLLEETTLPSDIPQTWFSCPNRLPPVEDSTSNISNMTVEPYLAGPAPDLSRPKRIDMRQSWPSRPRRVPPLMPTLWNDLASCTSRNILSRTAHVKSPHRTGLGQSPTPHNSRGLFYTLQPLTQSLLGPCKSCDAQKHAMSIGSWGSAGPDLSPPTGRLGIPCQKCEAISELLTLGLEQYKRKFHAAIPLVHIPTFFLEEAPPILLLVMCLLGLSFVLTEEATALVCKILPGLLEKVHSEVVTTIFEDVTAETRLRVFATAALALALVMLTGADSCPEPARLLYLSTLTAARQHLLFSANLWGSFDQTLSQSTAEQHDEWMSWSRVESAKRLLEEAAGREGTEAAENAILKIKIWAQTSAARRACLHAAQSFKIVSQRRTLDDGSFHSPHHLFNAALVLGFYLLISPPLIKRRRVMGGEELELLGDDVDWKLIGDEGLVKASETQSAERIENKYVAFIRFGGPMSLGDEPCLGGIRSAQKTLLDFAGLLDNIKKWKMGDYSRLLYEMSVPTGLFINDEFTPSVTGGTIDTINPANGKWLATVSIAHATDVDNAVASALAQFNGPWKSTSPQARGKLLLRLAQLIERDRDDLATLASLDAGVLYHDAQHGEIEQSIEHLHYFAGWADKITGKSLPGQGPRLAYTRREPLGVCGAIVPWNAPLMISIWKLAPAIAAGNVLIIKTPELAPLCGQKLGQLIQEAGFPPGVINIICGLGNVAGAALAAHQDVKKIAFTGSTAAGRSILHASANSNLKKVTLELGGKGPSIVFADADLENALRWTAMGITAHNGQICAAGSRIFVHESIYENFCQEFQKRCIDAIHGDPLLAETTKGPVISQGQLSNILQHVERGIHDGTKLLYGGKRIGKEGYFIENTAFVGVKGDSPIMQEEIFGPVAAIASFSTEDEVVAKANDTVYGLSAAIFTKGIDTAARVTAAIESGNVTVNAWGMLSADAPFGGYKQSGFGRDGGEDALQDWTTVKTIKYWIS</sequence>
<comment type="caution">
    <text evidence="7">The sequence shown here is derived from an EMBL/GenBank/DDBJ whole genome shotgun (WGS) entry which is preliminary data.</text>
</comment>
<dbReference type="EC" id="1.2.1.3" evidence="3"/>
<dbReference type="GO" id="GO:0046394">
    <property type="term" value="P:carboxylic acid biosynthetic process"/>
    <property type="evidence" value="ECO:0007669"/>
    <property type="project" value="UniProtKB-ARBA"/>
</dbReference>
<dbReference type="Proteomes" id="UP000277212">
    <property type="component" value="Unassembled WGS sequence"/>
</dbReference>
<organism evidence="7 8">
    <name type="scientific">Fusarium kuroshium</name>
    <dbReference type="NCBI Taxonomy" id="2010991"/>
    <lineage>
        <taxon>Eukaryota</taxon>
        <taxon>Fungi</taxon>
        <taxon>Dikarya</taxon>
        <taxon>Ascomycota</taxon>
        <taxon>Pezizomycotina</taxon>
        <taxon>Sordariomycetes</taxon>
        <taxon>Hypocreomycetidae</taxon>
        <taxon>Hypocreales</taxon>
        <taxon>Nectriaceae</taxon>
        <taxon>Fusarium</taxon>
        <taxon>Fusarium solani species complex</taxon>
    </lineage>
</organism>
<protein>
    <recommendedName>
        <fullName evidence="3">aldehyde dehydrogenase (NAD(+))</fullName>
        <ecNumber evidence="3">1.2.1.3</ecNumber>
    </recommendedName>
</protein>
<evidence type="ECO:0000313" key="7">
    <source>
        <dbReference type="EMBL" id="RMJ13492.1"/>
    </source>
</evidence>
<dbReference type="InterPro" id="IPR016161">
    <property type="entry name" value="Ald_DH/histidinol_DH"/>
</dbReference>
<dbReference type="FunFam" id="3.40.605.10:FF:000050">
    <property type="entry name" value="Aldehyde dehydrogenase, mitochondrial"/>
    <property type="match status" value="1"/>
</dbReference>
<proteinExistence type="inferred from homology"/>
<evidence type="ECO:0000256" key="2">
    <source>
        <dbReference type="ARBA" id="ARBA00023002"/>
    </source>
</evidence>
<dbReference type="PANTHER" id="PTHR11699">
    <property type="entry name" value="ALDEHYDE DEHYDROGENASE-RELATED"/>
    <property type="match status" value="1"/>
</dbReference>
<dbReference type="InterPro" id="IPR015590">
    <property type="entry name" value="Aldehyde_DH_dom"/>
</dbReference>
<accession>A0A3M2S8F7</accession>
<dbReference type="STRING" id="2010991.A0A3M2S8F7"/>
<dbReference type="OrthoDB" id="310895at2759"/>
<keyword evidence="8" id="KW-1185">Reference proteome</keyword>
<dbReference type="Pfam" id="PF00171">
    <property type="entry name" value="Aldedh"/>
    <property type="match status" value="1"/>
</dbReference>
<dbReference type="SUPFAM" id="SSF53720">
    <property type="entry name" value="ALDH-like"/>
    <property type="match status" value="1"/>
</dbReference>
<evidence type="ECO:0000256" key="3">
    <source>
        <dbReference type="ARBA" id="ARBA00024226"/>
    </source>
</evidence>
<dbReference type="AlphaFoldDB" id="A0A3M2S8F7"/>
<reference evidence="7 8" key="1">
    <citation type="submission" date="2017-06" db="EMBL/GenBank/DDBJ databases">
        <title>Comparative genomic analysis of Ambrosia Fusariam Clade fungi.</title>
        <authorList>
            <person name="Stajich J.E."/>
            <person name="Carrillo J."/>
            <person name="Kijimoto T."/>
            <person name="Eskalen A."/>
            <person name="O'Donnell K."/>
            <person name="Kasson M."/>
        </authorList>
    </citation>
    <scope>NUCLEOTIDE SEQUENCE [LARGE SCALE GENOMIC DNA]</scope>
    <source>
        <strain evidence="7">UCR3666</strain>
    </source>
</reference>
<dbReference type="GO" id="GO:0004029">
    <property type="term" value="F:aldehyde dehydrogenase (NAD+) activity"/>
    <property type="evidence" value="ECO:0007669"/>
    <property type="project" value="UniProtKB-EC"/>
</dbReference>
<evidence type="ECO:0000256" key="5">
    <source>
        <dbReference type="SAM" id="MobiDB-lite"/>
    </source>
</evidence>
<gene>
    <name evidence="7" type="ORF">CDV36_006836</name>
</gene>
<evidence type="ECO:0000256" key="4">
    <source>
        <dbReference type="ARBA" id="ARBA00049194"/>
    </source>
</evidence>
<evidence type="ECO:0000256" key="1">
    <source>
        <dbReference type="ARBA" id="ARBA00009986"/>
    </source>
</evidence>
<dbReference type="InterPro" id="IPR016162">
    <property type="entry name" value="Ald_DH_N"/>
</dbReference>